<name>A0A1C3W8U4_9HYPH</name>
<dbReference type="AlphaFoldDB" id="A0A1C3W8U4"/>
<dbReference type="EMBL" id="FMAH01000025">
    <property type="protein sequence ID" value="SCB36572.1"/>
    <property type="molecule type" value="Genomic_DNA"/>
</dbReference>
<dbReference type="GO" id="GO:0046872">
    <property type="term" value="F:metal ion binding"/>
    <property type="evidence" value="ECO:0007669"/>
    <property type="project" value="UniProtKB-KW"/>
</dbReference>
<protein>
    <recommendedName>
        <fullName evidence="8 9">Polyphosphate kinase</fullName>
        <ecNumber evidence="8 9">2.7.4.1</ecNumber>
    </recommendedName>
    <alternativeName>
        <fullName evidence="8">ATP-polyphosphate phosphotransferase</fullName>
    </alternativeName>
    <alternativeName>
        <fullName evidence="8">Polyphosphoric acid kinase</fullName>
    </alternativeName>
</protein>
<dbReference type="InterPro" id="IPR036832">
    <property type="entry name" value="PPK_N_dom_sf"/>
</dbReference>
<dbReference type="GO" id="GO:0008976">
    <property type="term" value="F:polyphosphate kinase activity"/>
    <property type="evidence" value="ECO:0007669"/>
    <property type="project" value="UniProtKB-UniRule"/>
</dbReference>
<evidence type="ECO:0000256" key="6">
    <source>
        <dbReference type="ARBA" id="ARBA00022840"/>
    </source>
</evidence>
<evidence type="ECO:0000256" key="9">
    <source>
        <dbReference type="RuleBase" id="RU003800"/>
    </source>
</evidence>
<dbReference type="CDD" id="cd09168">
    <property type="entry name" value="PLDc_PaPPK1_C2_like"/>
    <property type="match status" value="1"/>
</dbReference>
<keyword evidence="3 8" id="KW-0479">Metal-binding</keyword>
<keyword evidence="4 8" id="KW-0547">Nucleotide-binding</keyword>
<dbReference type="NCBIfam" id="NF003918">
    <property type="entry name" value="PRK05443.1-2"/>
    <property type="match status" value="1"/>
</dbReference>
<proteinExistence type="inferred from homology"/>
<feature type="binding site" evidence="8">
    <location>
        <position position="394"/>
    </location>
    <ligand>
        <name>Mg(2+)</name>
        <dbReference type="ChEBI" id="CHEBI:18420"/>
    </ligand>
</feature>
<evidence type="ECO:0000256" key="5">
    <source>
        <dbReference type="ARBA" id="ARBA00022777"/>
    </source>
</evidence>
<feature type="domain" description="Polyphosphate kinase C-terminal" evidence="13">
    <location>
        <begin position="523"/>
        <end position="700"/>
    </location>
</feature>
<dbReference type="FunFam" id="3.30.870.10:FF:000001">
    <property type="entry name" value="Polyphosphate kinase"/>
    <property type="match status" value="1"/>
</dbReference>
<dbReference type="Gene3D" id="3.30.1840.10">
    <property type="entry name" value="Polyphosphate kinase middle domain"/>
    <property type="match status" value="1"/>
</dbReference>
<dbReference type="HAMAP" id="MF_00347">
    <property type="entry name" value="Polyphosphate_kinase"/>
    <property type="match status" value="1"/>
</dbReference>
<dbReference type="InterPro" id="IPR025200">
    <property type="entry name" value="PPK_C_dom2"/>
</dbReference>
<evidence type="ECO:0000259" key="12">
    <source>
        <dbReference type="Pfam" id="PF13089"/>
    </source>
</evidence>
<feature type="active site" description="Phosphohistidine intermediate" evidence="8">
    <location>
        <position position="454"/>
    </location>
</feature>
<dbReference type="NCBIfam" id="NF003917">
    <property type="entry name" value="PRK05443.1-1"/>
    <property type="match status" value="1"/>
</dbReference>
<dbReference type="Pfam" id="PF13090">
    <property type="entry name" value="PP_kinase_C"/>
    <property type="match status" value="1"/>
</dbReference>
<keyword evidence="7 8" id="KW-0460">Magnesium</keyword>
<accession>A0A1C3W8U4</accession>
<sequence length="733" mass="83030">MDSALTEHQDANQQAPEAAPPISELLTSPERFINREFSWLQFNRRVLEETLNTAHPLLERVRFLSISAANLDEFFMVRVAGLEGQVRQKILVRTPDGKTPAEQLDDILREIDNLQMEQQASLAVLQQYLAKEDILIVRPAALSDMDRQWLHTEFEQAIFPVLTPLSIDPAHPFPFIPNLGFSIALQLKSMNGREPMTALLRLPPALDRFVRLPDASNVIRYITLEDVVNIFIHRLYPGYEVQGSGTFRIIRDSDIEVEEEAEDLVRFFETALKRRRRGSVIRIETDSEMPLELRQFVVESLNVPGNRIAVLPGLLALNTLSEICKAPRDDLRFEPYNARFPERVREHAGDCFAAIREKDMVVHHPYESFDVVVQFLLQAARDPDVLAIKQTLYRTSNDSPIVRALIDAADLGKSVTALVELKARFDEEANIRWARDLERAGVQVVFGFIELKTHSKMSMIVRREDGKLRTYCHLGTGNYHPVTAKIYTDLSYFTCDPKIAHDMANIFNFITGYGEPEHDMKIAVSPYTLRSRILEHIEGEIEHAKSGQPAAIWMKMNSLVDPDIIDALYRASNAGVEIDLVVRGICCLRPQVPGLSEKIRVKSIIGRFLEHSRIFCFGNGQGLPSEKALVYIGSADMMPRNLDRRVETLVPLTNKTVHEQVLSQIMLGNIIDNQQSYEILPDGTSRRMEVRQGKEPFNAQQYFMTNPSLSGRGEALKSSAPKLIAGLLSGRNK</sequence>
<dbReference type="GO" id="GO:0006799">
    <property type="term" value="P:polyphosphate biosynthetic process"/>
    <property type="evidence" value="ECO:0007669"/>
    <property type="project" value="UniProtKB-UniRule"/>
</dbReference>
<evidence type="ECO:0000313" key="15">
    <source>
        <dbReference type="EMBL" id="SCB36572.1"/>
    </source>
</evidence>
<dbReference type="InterPro" id="IPR024953">
    <property type="entry name" value="PP_kinase_middle"/>
</dbReference>
<dbReference type="GO" id="GO:0009358">
    <property type="term" value="C:polyphosphate kinase complex"/>
    <property type="evidence" value="ECO:0007669"/>
    <property type="project" value="InterPro"/>
</dbReference>
<evidence type="ECO:0000256" key="4">
    <source>
        <dbReference type="ARBA" id="ARBA00022741"/>
    </source>
</evidence>
<dbReference type="PANTHER" id="PTHR30218">
    <property type="entry name" value="POLYPHOSPHATE KINASE"/>
    <property type="match status" value="1"/>
</dbReference>
<dbReference type="Gene3D" id="1.20.58.310">
    <property type="entry name" value="Polyphosphate kinase N-terminal domain"/>
    <property type="match status" value="1"/>
</dbReference>
<dbReference type="STRING" id="411945.GA0061102_102513"/>
<dbReference type="NCBIfam" id="TIGR03705">
    <property type="entry name" value="poly_P_kin"/>
    <property type="match status" value="1"/>
</dbReference>
<evidence type="ECO:0000256" key="10">
    <source>
        <dbReference type="SAM" id="MobiDB-lite"/>
    </source>
</evidence>
<feature type="binding site" evidence="8">
    <location>
        <position position="424"/>
    </location>
    <ligand>
        <name>Mg(2+)</name>
        <dbReference type="ChEBI" id="CHEBI:18420"/>
    </ligand>
</feature>
<evidence type="ECO:0000259" key="14">
    <source>
        <dbReference type="Pfam" id="PF17941"/>
    </source>
</evidence>
<dbReference type="Proteomes" id="UP000199435">
    <property type="component" value="Unassembled WGS sequence"/>
</dbReference>
<keyword evidence="16" id="KW-1185">Reference proteome</keyword>
<dbReference type="NCBIfam" id="NF003919">
    <property type="entry name" value="PRK05443.1-4"/>
    <property type="match status" value="1"/>
</dbReference>
<feature type="domain" description="Polyphosphate kinase C-terminal" evidence="14">
    <location>
        <begin position="351"/>
        <end position="515"/>
    </location>
</feature>
<feature type="binding site" evidence="8">
    <location>
        <position position="611"/>
    </location>
    <ligand>
        <name>ATP</name>
        <dbReference type="ChEBI" id="CHEBI:30616"/>
    </ligand>
</feature>
<dbReference type="InterPro" id="IPR003414">
    <property type="entry name" value="PP_kinase"/>
</dbReference>
<feature type="domain" description="Polyphosphate kinase middle" evidence="11">
    <location>
        <begin position="146"/>
        <end position="323"/>
    </location>
</feature>
<comment type="catalytic activity">
    <reaction evidence="8 9">
        <text>[phosphate](n) + ATP = [phosphate](n+1) + ADP</text>
        <dbReference type="Rhea" id="RHEA:19573"/>
        <dbReference type="Rhea" id="RHEA-COMP:9859"/>
        <dbReference type="Rhea" id="RHEA-COMP:14280"/>
        <dbReference type="ChEBI" id="CHEBI:16838"/>
        <dbReference type="ChEBI" id="CHEBI:30616"/>
        <dbReference type="ChEBI" id="CHEBI:456216"/>
        <dbReference type="EC" id="2.7.4.1"/>
    </reaction>
</comment>
<evidence type="ECO:0000256" key="2">
    <source>
        <dbReference type="ARBA" id="ARBA00022679"/>
    </source>
</evidence>
<dbReference type="CDD" id="cd09165">
    <property type="entry name" value="PLDc_PaPPK1_C1_like"/>
    <property type="match status" value="1"/>
</dbReference>
<evidence type="ECO:0000256" key="7">
    <source>
        <dbReference type="ARBA" id="ARBA00022842"/>
    </source>
</evidence>
<feature type="binding site" evidence="8">
    <location>
        <position position="70"/>
    </location>
    <ligand>
        <name>ATP</name>
        <dbReference type="ChEBI" id="CHEBI:30616"/>
    </ligand>
</feature>
<feature type="binding site" evidence="8">
    <location>
        <position position="487"/>
    </location>
    <ligand>
        <name>ATP</name>
        <dbReference type="ChEBI" id="CHEBI:30616"/>
    </ligand>
</feature>
<dbReference type="PANTHER" id="PTHR30218:SF0">
    <property type="entry name" value="POLYPHOSPHATE KINASE"/>
    <property type="match status" value="1"/>
</dbReference>
<dbReference type="SUPFAM" id="SSF56024">
    <property type="entry name" value="Phospholipase D/nuclease"/>
    <property type="match status" value="2"/>
</dbReference>
<gene>
    <name evidence="8" type="primary">ppk</name>
    <name evidence="15" type="ORF">GA0061102_102513</name>
</gene>
<dbReference type="Pfam" id="PF17941">
    <property type="entry name" value="PP_kinase_C_1"/>
    <property type="match status" value="1"/>
</dbReference>
<comment type="PTM">
    <text evidence="8 9">An intermediate of this reaction is the autophosphorylated ppk in which a phosphate is covalently linked to a histidine residue through a N-P bond.</text>
</comment>
<feature type="binding site" evidence="8">
    <location>
        <position position="583"/>
    </location>
    <ligand>
        <name>ATP</name>
        <dbReference type="ChEBI" id="CHEBI:30616"/>
    </ligand>
</feature>
<dbReference type="PIRSF" id="PIRSF015589">
    <property type="entry name" value="PP_kinase"/>
    <property type="match status" value="1"/>
</dbReference>
<keyword evidence="6 8" id="KW-0067">ATP-binding</keyword>
<evidence type="ECO:0000256" key="3">
    <source>
        <dbReference type="ARBA" id="ARBA00022723"/>
    </source>
</evidence>
<keyword evidence="5 8" id="KW-0418">Kinase</keyword>
<comment type="similarity">
    <text evidence="8 9">Belongs to the polyphosphate kinase 1 (PPK1) family.</text>
</comment>
<dbReference type="SUPFAM" id="SSF143724">
    <property type="entry name" value="PHP14-like"/>
    <property type="match status" value="1"/>
</dbReference>
<evidence type="ECO:0000256" key="1">
    <source>
        <dbReference type="ARBA" id="ARBA00022553"/>
    </source>
</evidence>
<evidence type="ECO:0000259" key="11">
    <source>
        <dbReference type="Pfam" id="PF02503"/>
    </source>
</evidence>
<dbReference type="NCBIfam" id="NF003921">
    <property type="entry name" value="PRK05443.2-2"/>
    <property type="match status" value="1"/>
</dbReference>
<dbReference type="OrthoDB" id="9761456at2"/>
<feature type="compositionally biased region" description="Basic and acidic residues" evidence="10">
    <location>
        <begin position="1"/>
        <end position="10"/>
    </location>
</feature>
<dbReference type="SUPFAM" id="SSF140356">
    <property type="entry name" value="PPK N-terminal domain-like"/>
    <property type="match status" value="1"/>
</dbReference>
<comment type="function">
    <text evidence="8 9">Catalyzes the reversible transfer of the terminal phosphate of ATP to form a long-chain polyphosphate (polyP).</text>
</comment>
<organism evidence="15 16">
    <name type="scientific">Rhizobium miluonense</name>
    <dbReference type="NCBI Taxonomy" id="411945"/>
    <lineage>
        <taxon>Bacteria</taxon>
        <taxon>Pseudomonadati</taxon>
        <taxon>Pseudomonadota</taxon>
        <taxon>Alphaproteobacteria</taxon>
        <taxon>Hyphomicrobiales</taxon>
        <taxon>Rhizobiaceae</taxon>
        <taxon>Rhizobium/Agrobacterium group</taxon>
        <taxon>Rhizobium</taxon>
    </lineage>
</organism>
<comment type="cofactor">
    <cofactor evidence="8">
        <name>Mg(2+)</name>
        <dbReference type="ChEBI" id="CHEBI:18420"/>
    </cofactor>
</comment>
<keyword evidence="1 8" id="KW-0597">Phosphoprotein</keyword>
<feature type="region of interest" description="Disordered" evidence="10">
    <location>
        <begin position="1"/>
        <end position="23"/>
    </location>
</feature>
<reference evidence="16" key="1">
    <citation type="submission" date="2016-08" db="EMBL/GenBank/DDBJ databases">
        <authorList>
            <person name="Varghese N."/>
            <person name="Submissions Spin"/>
        </authorList>
    </citation>
    <scope>NUCLEOTIDE SEQUENCE [LARGE SCALE GENOMIC DNA]</scope>
    <source>
        <strain evidence="16">HAMBI 2971</strain>
    </source>
</reference>
<dbReference type="EC" id="2.7.4.1" evidence="8 9"/>
<dbReference type="Pfam" id="PF13089">
    <property type="entry name" value="PP_kinase_N"/>
    <property type="match status" value="1"/>
</dbReference>
<dbReference type="RefSeq" id="WP_092852249.1">
    <property type="nucleotide sequence ID" value="NZ_FMAH01000025.1"/>
</dbReference>
<feature type="domain" description="Polyphosphate kinase N-terminal" evidence="12">
    <location>
        <begin position="32"/>
        <end position="136"/>
    </location>
</feature>
<dbReference type="InterPro" id="IPR025198">
    <property type="entry name" value="PPK_N_dom"/>
</dbReference>
<evidence type="ECO:0000313" key="16">
    <source>
        <dbReference type="Proteomes" id="UP000199435"/>
    </source>
</evidence>
<dbReference type="InterPro" id="IPR041108">
    <property type="entry name" value="PP_kinase_C_1"/>
</dbReference>
<dbReference type="Pfam" id="PF02503">
    <property type="entry name" value="PP_kinase"/>
    <property type="match status" value="1"/>
</dbReference>
<dbReference type="Gene3D" id="3.30.870.10">
    <property type="entry name" value="Endonuclease Chain A"/>
    <property type="match status" value="2"/>
</dbReference>
<evidence type="ECO:0000256" key="8">
    <source>
        <dbReference type="HAMAP-Rule" id="MF_00347"/>
    </source>
</evidence>
<evidence type="ECO:0000259" key="13">
    <source>
        <dbReference type="Pfam" id="PF13090"/>
    </source>
</evidence>
<dbReference type="InterPro" id="IPR036830">
    <property type="entry name" value="PP_kinase_middle_dom_sf"/>
</dbReference>
<keyword evidence="2 8" id="KW-0808">Transferase</keyword>
<dbReference type="GO" id="GO:0005524">
    <property type="term" value="F:ATP binding"/>
    <property type="evidence" value="ECO:0007669"/>
    <property type="project" value="UniProtKB-KW"/>
</dbReference>